<accession>A0A0K0X390</accession>
<evidence type="ECO:0000313" key="1">
    <source>
        <dbReference type="EMBL" id="AKS31915.1"/>
    </source>
</evidence>
<name>A0A0K0X390_MYCGD</name>
<dbReference type="STRING" id="134601.AFA91_08530"/>
<evidence type="ECO:0000313" key="2">
    <source>
        <dbReference type="Proteomes" id="UP000062255"/>
    </source>
</evidence>
<dbReference type="AlphaFoldDB" id="A0A0K0X390"/>
<dbReference type="PATRIC" id="fig|134601.6.peg.1765"/>
<gene>
    <name evidence="1" type="ORF">AFA91_08530</name>
</gene>
<protein>
    <submittedName>
        <fullName evidence="1">Uncharacterized protein</fullName>
    </submittedName>
</protein>
<reference evidence="1 2" key="1">
    <citation type="submission" date="2015-07" db="EMBL/GenBank/DDBJ databases">
        <title>Complete genome sequence of Mycobacterium goodii X7B, a facultative thermophilic biodesulfurizing bacterium.</title>
        <authorList>
            <person name="Yu B."/>
            <person name="Li F."/>
            <person name="Xu P."/>
        </authorList>
    </citation>
    <scope>NUCLEOTIDE SEQUENCE [LARGE SCALE GENOMIC DNA]</scope>
    <source>
        <strain evidence="1 2">X7B</strain>
    </source>
</reference>
<dbReference type="EMBL" id="CP012150">
    <property type="protein sequence ID" value="AKS31915.1"/>
    <property type="molecule type" value="Genomic_DNA"/>
</dbReference>
<dbReference type="KEGG" id="mgo:AFA91_08530"/>
<proteinExistence type="predicted"/>
<sequence>MYRLAPTQPAGLDQQKEKHVSEPNKFYEFIFGTDDPNIRYVDPDGYAPSIAFRVDGKPGTRAAKVLVDANADFSNELVEAYLYMDSAQLRTLAEDALRAAELLDA</sequence>
<organism evidence="1 2">
    <name type="scientific">Mycolicibacterium goodii</name>
    <name type="common">Mycobacterium goodii</name>
    <dbReference type="NCBI Taxonomy" id="134601"/>
    <lineage>
        <taxon>Bacteria</taxon>
        <taxon>Bacillati</taxon>
        <taxon>Actinomycetota</taxon>
        <taxon>Actinomycetes</taxon>
        <taxon>Mycobacteriales</taxon>
        <taxon>Mycobacteriaceae</taxon>
        <taxon>Mycolicibacterium</taxon>
    </lineage>
</organism>
<dbReference type="Proteomes" id="UP000062255">
    <property type="component" value="Chromosome"/>
</dbReference>